<organism evidence="1 2">
    <name type="scientific">Vagococcus entomophilus</name>
    <dbReference type="NCBI Taxonomy" id="1160095"/>
    <lineage>
        <taxon>Bacteria</taxon>
        <taxon>Bacillati</taxon>
        <taxon>Bacillota</taxon>
        <taxon>Bacilli</taxon>
        <taxon>Lactobacillales</taxon>
        <taxon>Enterococcaceae</taxon>
        <taxon>Vagococcus</taxon>
    </lineage>
</organism>
<comment type="caution">
    <text evidence="1">The sequence shown here is derived from an EMBL/GenBank/DDBJ whole genome shotgun (WGS) entry which is preliminary data.</text>
</comment>
<dbReference type="OrthoDB" id="2167788at2"/>
<dbReference type="EMBL" id="NGJZ01000002">
    <property type="protein sequence ID" value="RSU07209.1"/>
    <property type="molecule type" value="Genomic_DNA"/>
</dbReference>
<dbReference type="Proteomes" id="UP000288669">
    <property type="component" value="Unassembled WGS sequence"/>
</dbReference>
<proteinExistence type="predicted"/>
<dbReference type="PIRSF" id="PIRSF021287">
    <property type="entry name" value="Biofilm_formation_YmcA"/>
    <property type="match status" value="1"/>
</dbReference>
<dbReference type="Pfam" id="PF06133">
    <property type="entry name" value="Com_YlbF"/>
    <property type="match status" value="1"/>
</dbReference>
<dbReference type="SUPFAM" id="SSF158622">
    <property type="entry name" value="YheA/YmcA-like"/>
    <property type="match status" value="1"/>
</dbReference>
<sequence length="138" mass="15980">MKRESVSLELDKSIQKALDMLGKSLLENEIIQNYRQAEKRVNNHAGLAKLIDQIKVEQKNAVNFAHYGKPEAEKIAIKKADSLTTEFNEHPLVIHYRECLFEANELVQYITNSIETKVNNRLEEELSKNRTDGKNKER</sequence>
<dbReference type="InterPro" id="IPR023378">
    <property type="entry name" value="YheA/YmcA-like_dom_sf"/>
</dbReference>
<gene>
    <name evidence="1" type="ORF">CBF30_08120</name>
</gene>
<evidence type="ECO:0000313" key="1">
    <source>
        <dbReference type="EMBL" id="RSU07209.1"/>
    </source>
</evidence>
<dbReference type="InterPro" id="IPR016783">
    <property type="entry name" value="Biofilm_formation_YmcA"/>
</dbReference>
<dbReference type="Gene3D" id="1.20.1500.10">
    <property type="entry name" value="YheA/YmcA-like"/>
    <property type="match status" value="1"/>
</dbReference>
<dbReference type="PANTHER" id="PTHR38448">
    <property type="entry name" value="REGULATORY PROTEIN YLBF-RELATED"/>
    <property type="match status" value="1"/>
</dbReference>
<reference evidence="1 2" key="1">
    <citation type="submission" date="2017-05" db="EMBL/GenBank/DDBJ databases">
        <title>Vagococcus spp. assemblies.</title>
        <authorList>
            <person name="Gulvik C.A."/>
        </authorList>
    </citation>
    <scope>NUCLEOTIDE SEQUENCE [LARGE SCALE GENOMIC DNA]</scope>
    <source>
        <strain evidence="1 2">DSM 24756</strain>
    </source>
</reference>
<dbReference type="AlphaFoldDB" id="A0A430AGZ5"/>
<keyword evidence="2" id="KW-1185">Reference proteome</keyword>
<dbReference type="PANTHER" id="PTHR38448:SF1">
    <property type="entry name" value="YLBF FAMILY REGULATOR"/>
    <property type="match status" value="1"/>
</dbReference>
<dbReference type="InterPro" id="IPR010368">
    <property type="entry name" value="Com_YlbF"/>
</dbReference>
<dbReference type="RefSeq" id="WP_126824933.1">
    <property type="nucleotide sequence ID" value="NZ_JBHLWU010000002.1"/>
</dbReference>
<protein>
    <submittedName>
        <fullName evidence="1">Uncharacterized protein</fullName>
    </submittedName>
</protein>
<evidence type="ECO:0000313" key="2">
    <source>
        <dbReference type="Proteomes" id="UP000288669"/>
    </source>
</evidence>
<name>A0A430AGZ5_9ENTE</name>
<dbReference type="InterPro" id="IPR052767">
    <property type="entry name" value="Bact_com_dev_regulator"/>
</dbReference>
<accession>A0A430AGZ5</accession>